<name>A0ABX7TYX0_STRCY</name>
<sequence>MVPHRPGSCRSCRADGLHRRRRAHRPVPDGATRPTSLRGLHACRYVNRAGHRSRDRRLHLRRHGPCLPVERHPGRGVLSLEASLFDHLRDGRVEQYRREAYKLRSRDELETRARQLAHARFFGSWRRSRFLRKTGLGAFEGDRAEGCLALAGFATAEASGEADTRRSPTSMTWPWLRCSAPPRSACSPLRAPSWKGRCEPMRAPDDSDARRERQRAPRRRTGTPSRCCRPKAVLLDRGPDDGSDEARHLRLILRRRQLLDGGEKDGAAQRYPAWKIYDTSTSRPEVPFTSRKPASNASGDERLPDRDRSHGSATAGTSRCSTDRGDRGGRRECHAPPRTSRRAG</sequence>
<gene>
    <name evidence="2" type="ORF">S1361_31980</name>
</gene>
<feature type="compositionally biased region" description="Basic and acidic residues" evidence="1">
    <location>
        <begin position="196"/>
        <end position="215"/>
    </location>
</feature>
<organism evidence="2 3">
    <name type="scientific">Streptomyces cyanogenus</name>
    <dbReference type="NCBI Taxonomy" id="80860"/>
    <lineage>
        <taxon>Bacteria</taxon>
        <taxon>Bacillati</taxon>
        <taxon>Actinomycetota</taxon>
        <taxon>Actinomycetes</taxon>
        <taxon>Kitasatosporales</taxon>
        <taxon>Streptomycetaceae</taxon>
        <taxon>Streptomyces</taxon>
    </lineage>
</organism>
<feature type="region of interest" description="Disordered" evidence="1">
    <location>
        <begin position="1"/>
        <end position="36"/>
    </location>
</feature>
<proteinExistence type="predicted"/>
<evidence type="ECO:0000256" key="1">
    <source>
        <dbReference type="SAM" id="MobiDB-lite"/>
    </source>
</evidence>
<dbReference type="Proteomes" id="UP000663908">
    <property type="component" value="Chromosome"/>
</dbReference>
<feature type="region of interest" description="Disordered" evidence="1">
    <location>
        <begin position="183"/>
        <end position="244"/>
    </location>
</feature>
<reference evidence="2 3" key="1">
    <citation type="submission" date="2021-03" db="EMBL/GenBank/DDBJ databases">
        <title>Complete genome sequence of Streptomyces cyanogenus S136, producer of anticancer angucycline landomycin A.</title>
        <authorList>
            <person name="Hrab P."/>
            <person name="Ruckert C."/>
            <person name="Busche T."/>
            <person name="Ostash I."/>
            <person name="Kalinowski J."/>
            <person name="Fedorenko V."/>
            <person name="Yushchuk O."/>
            <person name="Ostash B."/>
        </authorList>
    </citation>
    <scope>NUCLEOTIDE SEQUENCE [LARGE SCALE GENOMIC DNA]</scope>
    <source>
        <strain evidence="2 3">S136</strain>
    </source>
</reference>
<evidence type="ECO:0000313" key="3">
    <source>
        <dbReference type="Proteomes" id="UP000663908"/>
    </source>
</evidence>
<dbReference type="EMBL" id="CP071839">
    <property type="protein sequence ID" value="QTE01995.1"/>
    <property type="molecule type" value="Genomic_DNA"/>
</dbReference>
<accession>A0ABX7TYX0</accession>
<feature type="compositionally biased region" description="Basic and acidic residues" evidence="1">
    <location>
        <begin position="321"/>
        <end position="335"/>
    </location>
</feature>
<protein>
    <submittedName>
        <fullName evidence="2">Uncharacterized protein</fullName>
    </submittedName>
</protein>
<feature type="region of interest" description="Disordered" evidence="1">
    <location>
        <begin position="281"/>
        <end position="344"/>
    </location>
</feature>
<feature type="compositionally biased region" description="Polar residues" evidence="1">
    <location>
        <begin position="311"/>
        <end position="320"/>
    </location>
</feature>
<keyword evidence="3" id="KW-1185">Reference proteome</keyword>
<evidence type="ECO:0000313" key="2">
    <source>
        <dbReference type="EMBL" id="QTE01995.1"/>
    </source>
</evidence>
<feature type="compositionally biased region" description="Basic and acidic residues" evidence="1">
    <location>
        <begin position="299"/>
        <end position="310"/>
    </location>
</feature>